<evidence type="ECO:0000256" key="4">
    <source>
        <dbReference type="ARBA" id="ARBA00022801"/>
    </source>
</evidence>
<feature type="domain" description="Endoribonuclease YicC-like N-terminal" evidence="7">
    <location>
        <begin position="3"/>
        <end position="152"/>
    </location>
</feature>
<feature type="domain" description="Endoribonuclease YicC-like C-terminal" evidence="8">
    <location>
        <begin position="170"/>
        <end position="285"/>
    </location>
</feature>
<feature type="coiled-coil region" evidence="6">
    <location>
        <begin position="153"/>
        <end position="183"/>
    </location>
</feature>
<sequence length="285" mass="33321">MPYSMTGFSTVKNSFKDYEITVNVKSLNSKGFELSLKGDKNISIFLDLEIRKLFQENFERGTFQVVINIVYQNLSSVLDPEKLKQIVSQVKNITESAQLKLTDDKIYDIAFYQINSNNSEELPAELRENVINTVKEAISLLKLERKREGESLILDIENRLKLIEEMVLKIESEKEEILEKAKERIYKRVQQLLGENYSERAFIEATLLADKLDITEEVVRLKTHIERFKNLVKLDEPVGRKMDFLCQEMHREINTLGNKMPDFSSYTVEMKTQLEKIRQQVQNIE</sequence>
<dbReference type="InterPro" id="IPR013551">
    <property type="entry name" value="YicC-like_C"/>
</dbReference>
<dbReference type="EMBL" id="DSFC01000131">
    <property type="protein sequence ID" value="HEV09216.1"/>
    <property type="molecule type" value="Genomic_DNA"/>
</dbReference>
<evidence type="ECO:0000256" key="1">
    <source>
        <dbReference type="ARBA" id="ARBA00001968"/>
    </source>
</evidence>
<gene>
    <name evidence="9" type="ORF">ENO34_02315</name>
</gene>
<dbReference type="Pfam" id="PF08340">
    <property type="entry name" value="YicC-like_C"/>
    <property type="match status" value="1"/>
</dbReference>
<protein>
    <submittedName>
        <fullName evidence="9">YicC family protein</fullName>
    </submittedName>
</protein>
<keyword evidence="3" id="KW-0255">Endonuclease</keyword>
<name>A0A832DRS5_9AQUI</name>
<evidence type="ECO:0000313" key="9">
    <source>
        <dbReference type="EMBL" id="HEV09216.1"/>
    </source>
</evidence>
<evidence type="ECO:0000256" key="2">
    <source>
        <dbReference type="ARBA" id="ARBA00022722"/>
    </source>
</evidence>
<proteinExistence type="inferred from homology"/>
<comment type="cofactor">
    <cofactor evidence="1">
        <name>a divalent metal cation</name>
        <dbReference type="ChEBI" id="CHEBI:60240"/>
    </cofactor>
</comment>
<keyword evidence="4" id="KW-0378">Hydrolase</keyword>
<reference evidence="9" key="1">
    <citation type="journal article" date="2020" name="mSystems">
        <title>Genome- and Community-Level Interaction Insights into Carbon Utilization and Element Cycling Functions of Hydrothermarchaeota in Hydrothermal Sediment.</title>
        <authorList>
            <person name="Zhou Z."/>
            <person name="Liu Y."/>
            <person name="Xu W."/>
            <person name="Pan J."/>
            <person name="Luo Z.H."/>
            <person name="Li M."/>
        </authorList>
    </citation>
    <scope>NUCLEOTIDE SEQUENCE [LARGE SCALE GENOMIC DNA]</scope>
    <source>
        <strain evidence="9">SpSt-1257</strain>
    </source>
</reference>
<dbReference type="PANTHER" id="PTHR30636">
    <property type="entry name" value="UPF0701 PROTEIN YICC"/>
    <property type="match status" value="1"/>
</dbReference>
<dbReference type="GO" id="GO:0016787">
    <property type="term" value="F:hydrolase activity"/>
    <property type="evidence" value="ECO:0007669"/>
    <property type="project" value="UniProtKB-KW"/>
</dbReference>
<dbReference type="InterPro" id="IPR005229">
    <property type="entry name" value="YicC/YloC-like"/>
</dbReference>
<comment type="caution">
    <text evidence="9">The sequence shown here is derived from an EMBL/GenBank/DDBJ whole genome shotgun (WGS) entry which is preliminary data.</text>
</comment>
<dbReference type="NCBIfam" id="TIGR00255">
    <property type="entry name" value="YicC/YloC family endoribonuclease"/>
    <property type="match status" value="1"/>
</dbReference>
<evidence type="ECO:0000256" key="5">
    <source>
        <dbReference type="ARBA" id="ARBA00035648"/>
    </source>
</evidence>
<dbReference type="AlphaFoldDB" id="A0A832DRS5"/>
<keyword evidence="6" id="KW-0175">Coiled coil</keyword>
<evidence type="ECO:0000259" key="7">
    <source>
        <dbReference type="Pfam" id="PF03755"/>
    </source>
</evidence>
<dbReference type="InterPro" id="IPR013527">
    <property type="entry name" value="YicC-like_N"/>
</dbReference>
<organism evidence="9">
    <name type="scientific">Sulfurihydrogenibium azorense</name>
    <dbReference type="NCBI Taxonomy" id="309806"/>
    <lineage>
        <taxon>Bacteria</taxon>
        <taxon>Pseudomonadati</taxon>
        <taxon>Aquificota</taxon>
        <taxon>Aquificia</taxon>
        <taxon>Aquificales</taxon>
        <taxon>Hydrogenothermaceae</taxon>
        <taxon>Sulfurihydrogenibium</taxon>
    </lineage>
</organism>
<dbReference type="PANTHER" id="PTHR30636:SF3">
    <property type="entry name" value="UPF0701 PROTEIN YICC"/>
    <property type="match status" value="1"/>
</dbReference>
<evidence type="ECO:0000256" key="3">
    <source>
        <dbReference type="ARBA" id="ARBA00022759"/>
    </source>
</evidence>
<dbReference type="Pfam" id="PF03755">
    <property type="entry name" value="YicC-like_N"/>
    <property type="match status" value="1"/>
</dbReference>
<evidence type="ECO:0000259" key="8">
    <source>
        <dbReference type="Pfam" id="PF08340"/>
    </source>
</evidence>
<keyword evidence="2" id="KW-0540">Nuclease</keyword>
<accession>A0A832DRS5</accession>
<comment type="similarity">
    <text evidence="5">Belongs to the YicC/YloC family.</text>
</comment>
<dbReference type="GO" id="GO:0004521">
    <property type="term" value="F:RNA endonuclease activity"/>
    <property type="evidence" value="ECO:0007669"/>
    <property type="project" value="InterPro"/>
</dbReference>
<evidence type="ECO:0000256" key="6">
    <source>
        <dbReference type="SAM" id="Coils"/>
    </source>
</evidence>
<dbReference type="Proteomes" id="UP000885621">
    <property type="component" value="Unassembled WGS sequence"/>
</dbReference>